<evidence type="ECO:0000313" key="1">
    <source>
        <dbReference type="EMBL" id="CAK5073485.1"/>
    </source>
</evidence>
<comment type="caution">
    <text evidence="1">The sequence shown here is derived from an EMBL/GenBank/DDBJ whole genome shotgun (WGS) entry which is preliminary data.</text>
</comment>
<sequence length="223" mass="26209">MRLFFLFIFLNSLFNFVFPYSIFVKFSWRDNGENEENYYNRLAGEADERFKLELTGDNLDNPIIGLTDINDTFLFENLNGGTFKLKIIIYGLIDVSEDIGTIDEVLENDTIIYIIPRKDNTKYIKYIKVEGEEYFFNTMINLFNNLRVLIFIWSSTPESIQKINSIMIRCKDMVKSNFAANFNRNVNNEEESGQYKSTNYVKTLTCPSGEYTVLVDYKVKKKY</sequence>
<protein>
    <submittedName>
        <fullName evidence="1">Uncharacterized protein</fullName>
    </submittedName>
</protein>
<dbReference type="Proteomes" id="UP001497535">
    <property type="component" value="Unassembled WGS sequence"/>
</dbReference>
<proteinExistence type="predicted"/>
<keyword evidence="2" id="KW-1185">Reference proteome</keyword>
<accession>A0ACB0Z3K2</accession>
<dbReference type="EMBL" id="CAVMJV010000024">
    <property type="protein sequence ID" value="CAK5073485.1"/>
    <property type="molecule type" value="Genomic_DNA"/>
</dbReference>
<evidence type="ECO:0000313" key="2">
    <source>
        <dbReference type="Proteomes" id="UP001497535"/>
    </source>
</evidence>
<gene>
    <name evidence="1" type="ORF">MENTE1834_LOCUS20157</name>
</gene>
<reference evidence="1" key="1">
    <citation type="submission" date="2023-11" db="EMBL/GenBank/DDBJ databases">
        <authorList>
            <person name="Poullet M."/>
        </authorList>
    </citation>
    <scope>NUCLEOTIDE SEQUENCE</scope>
    <source>
        <strain evidence="1">E1834</strain>
    </source>
</reference>
<organism evidence="1 2">
    <name type="scientific">Meloidogyne enterolobii</name>
    <name type="common">Root-knot nematode worm</name>
    <name type="synonym">Meloidogyne mayaguensis</name>
    <dbReference type="NCBI Taxonomy" id="390850"/>
    <lineage>
        <taxon>Eukaryota</taxon>
        <taxon>Metazoa</taxon>
        <taxon>Ecdysozoa</taxon>
        <taxon>Nematoda</taxon>
        <taxon>Chromadorea</taxon>
        <taxon>Rhabditida</taxon>
        <taxon>Tylenchina</taxon>
        <taxon>Tylenchomorpha</taxon>
        <taxon>Tylenchoidea</taxon>
        <taxon>Meloidogynidae</taxon>
        <taxon>Meloidogyninae</taxon>
        <taxon>Meloidogyne</taxon>
    </lineage>
</organism>
<name>A0ACB0Z3K2_MELEN</name>